<sequence>MSSPHFEAFLARLYADEVFREQFLAAPENTASTFGLSPEECAALAAIDLTGLELAARVFAKKLDYKAEYKRRQGWRTRWRRWWRDRWAEWRHRRRTTLQAK</sequence>
<accession>A0ABX8AX46</accession>
<dbReference type="RefSeq" id="WP_211421649.1">
    <property type="nucleotide sequence ID" value="NZ_CP072642.1"/>
</dbReference>
<proteinExistence type="predicted"/>
<evidence type="ECO:0000313" key="1">
    <source>
        <dbReference type="EMBL" id="QUV93253.1"/>
    </source>
</evidence>
<gene>
    <name evidence="1" type="ORF">J8C05_07670</name>
</gene>
<dbReference type="Proteomes" id="UP000677668">
    <property type="component" value="Chromosome 1"/>
</dbReference>
<reference evidence="1 2" key="1">
    <citation type="submission" date="2021-03" db="EMBL/GenBank/DDBJ databases">
        <title>Genomic and phenotypic characterization of Chloracidobacterium isolates provides evidence for multiple species.</title>
        <authorList>
            <person name="Saini M.K."/>
            <person name="Costas A.M.G."/>
            <person name="Tank M."/>
            <person name="Bryant D.A."/>
        </authorList>
    </citation>
    <scope>NUCLEOTIDE SEQUENCE [LARGE SCALE GENOMIC DNA]</scope>
    <source>
        <strain evidence="1 2">N</strain>
    </source>
</reference>
<protein>
    <recommendedName>
        <fullName evidence="3">Nif11 domain-containing protein</fullName>
    </recommendedName>
</protein>
<evidence type="ECO:0008006" key="3">
    <source>
        <dbReference type="Google" id="ProtNLM"/>
    </source>
</evidence>
<keyword evidence="2" id="KW-1185">Reference proteome</keyword>
<name>A0ABX8AX46_9BACT</name>
<dbReference type="NCBIfam" id="NF038399">
    <property type="entry name" value="NH_RiPP_Os17"/>
    <property type="match status" value="1"/>
</dbReference>
<evidence type="ECO:0000313" key="2">
    <source>
        <dbReference type="Proteomes" id="UP000677668"/>
    </source>
</evidence>
<dbReference type="EMBL" id="CP072642">
    <property type="protein sequence ID" value="QUV93253.1"/>
    <property type="molecule type" value="Genomic_DNA"/>
</dbReference>
<organism evidence="1 2">
    <name type="scientific">Chloracidobacterium sp. N</name>
    <dbReference type="NCBI Taxonomy" id="2821540"/>
    <lineage>
        <taxon>Bacteria</taxon>
        <taxon>Pseudomonadati</taxon>
        <taxon>Acidobacteriota</taxon>
        <taxon>Terriglobia</taxon>
        <taxon>Terriglobales</taxon>
        <taxon>Acidobacteriaceae</taxon>
        <taxon>Chloracidobacterium</taxon>
        <taxon>Chloracidobacterium aggregatum</taxon>
    </lineage>
</organism>